<keyword evidence="2" id="KW-1185">Reference proteome</keyword>
<comment type="caution">
    <text evidence="1">The sequence shown here is derived from an EMBL/GenBank/DDBJ whole genome shotgun (WGS) entry which is preliminary data.</text>
</comment>
<dbReference type="PIRSF" id="PIRSF003109">
    <property type="entry name" value="McrC"/>
    <property type="match status" value="1"/>
</dbReference>
<organism evidence="1 2">
    <name type="scientific">Roseibacillus persicicus</name>
    <dbReference type="NCBI Taxonomy" id="454148"/>
    <lineage>
        <taxon>Bacteria</taxon>
        <taxon>Pseudomonadati</taxon>
        <taxon>Verrucomicrobiota</taxon>
        <taxon>Verrucomicrobiia</taxon>
        <taxon>Verrucomicrobiales</taxon>
        <taxon>Verrucomicrobiaceae</taxon>
        <taxon>Roseibacillus</taxon>
    </lineage>
</organism>
<gene>
    <name evidence="1" type="primary">mcrC</name>
    <name evidence="1" type="ORF">GCM10007100_38610</name>
</gene>
<name>A0A918WQK5_9BACT</name>
<dbReference type="Pfam" id="PF10117">
    <property type="entry name" value="McrBC"/>
    <property type="match status" value="1"/>
</dbReference>
<evidence type="ECO:0000313" key="1">
    <source>
        <dbReference type="EMBL" id="GHC66908.1"/>
    </source>
</evidence>
<dbReference type="AlphaFoldDB" id="A0A918WQK5"/>
<proteinExistence type="predicted"/>
<accession>A0A918WQK5</accession>
<evidence type="ECO:0000313" key="2">
    <source>
        <dbReference type="Proteomes" id="UP000644507"/>
    </source>
</evidence>
<reference evidence="1" key="2">
    <citation type="submission" date="2020-09" db="EMBL/GenBank/DDBJ databases">
        <authorList>
            <person name="Sun Q."/>
            <person name="Kim S."/>
        </authorList>
    </citation>
    <scope>NUCLEOTIDE SEQUENCE</scope>
    <source>
        <strain evidence="1">KCTC 12988</strain>
    </source>
</reference>
<dbReference type="PANTHER" id="PTHR38733:SF1">
    <property type="entry name" value="TYPE IV METHYL-DIRECTED RESTRICTION ENZYME ECOKMCRBC"/>
    <property type="match status" value="1"/>
</dbReference>
<protein>
    <submittedName>
        <fullName evidence="1">Protein McrC</fullName>
    </submittedName>
</protein>
<dbReference type="EMBL" id="BMXI01000022">
    <property type="protein sequence ID" value="GHC66908.1"/>
    <property type="molecule type" value="Genomic_DNA"/>
</dbReference>
<dbReference type="Proteomes" id="UP000644507">
    <property type="component" value="Unassembled WGS sequence"/>
</dbReference>
<dbReference type="GO" id="GO:0009307">
    <property type="term" value="P:DNA restriction-modification system"/>
    <property type="evidence" value="ECO:0007669"/>
    <property type="project" value="InterPro"/>
</dbReference>
<dbReference type="InterPro" id="IPR019292">
    <property type="entry name" value="McrC"/>
</dbReference>
<sequence length="344" mass="40417">MPQDIPIQNVYYLLCYAWDKLDVAGTIDVSAEDSQTLDDLFARVLINGTDYLVRHGFDRDYILEREKTPKLRGRIDVGASMQRQTWRQGRMVCEFDEFSYNVLHNRILRTTIEQMLRCSRLDHKLADQLKQKLQLMGEIESIVLTKPLFRRVRIHRNNRQYRFLMSVCELIYDSLLPTENQGESRFQNFLREEKAMAALFEKFVKTFYSRHSDFEVSAPHLHWSQDGPRESLDLIPRMETDVALESAERQIVLDCKFYKEAFKAKGTASARFNSNHLYQITAYLRNAEREKGWSNVEGILLYPAVAQNFRHDLQLDGYRLQIASIDLDQDWTEIHHGLITLLEA</sequence>
<dbReference type="RefSeq" id="WP_189574111.1">
    <property type="nucleotide sequence ID" value="NZ_BMXI01000022.1"/>
</dbReference>
<dbReference type="PANTHER" id="PTHR38733">
    <property type="entry name" value="PROTEIN MCRC"/>
    <property type="match status" value="1"/>
</dbReference>
<dbReference type="NCBIfam" id="NF007277">
    <property type="entry name" value="PRK09736.1"/>
    <property type="match status" value="1"/>
</dbReference>
<reference evidence="1" key="1">
    <citation type="journal article" date="2014" name="Int. J. Syst. Evol. Microbiol.">
        <title>Complete genome sequence of Corynebacterium casei LMG S-19264T (=DSM 44701T), isolated from a smear-ripened cheese.</title>
        <authorList>
            <consortium name="US DOE Joint Genome Institute (JGI-PGF)"/>
            <person name="Walter F."/>
            <person name="Albersmeier A."/>
            <person name="Kalinowski J."/>
            <person name="Ruckert C."/>
        </authorList>
    </citation>
    <scope>NUCLEOTIDE SEQUENCE</scope>
    <source>
        <strain evidence="1">KCTC 12988</strain>
    </source>
</reference>
<dbReference type="InterPro" id="IPR014407">
    <property type="entry name" value="McrC_bac"/>
</dbReference>